<dbReference type="SUPFAM" id="SSF47781">
    <property type="entry name" value="RuvA domain 2-like"/>
    <property type="match status" value="1"/>
</dbReference>
<dbReference type="GO" id="GO:0009378">
    <property type="term" value="F:four-way junction helicase activity"/>
    <property type="evidence" value="ECO:0007669"/>
    <property type="project" value="InterPro"/>
</dbReference>
<keyword evidence="8" id="KW-0347">Helicase</keyword>
<dbReference type="Proteomes" id="UP000177230">
    <property type="component" value="Unassembled WGS sequence"/>
</dbReference>
<feature type="domain" description="Helix-hairpin-helix DNA-binding motif class 1" evidence="7">
    <location>
        <begin position="73"/>
        <end position="92"/>
    </location>
</feature>
<comment type="subunit">
    <text evidence="6">Homotetramer. Forms an RuvA(8)-RuvB(12)-Holliday junction (HJ) complex. HJ DNA is sandwiched between 2 RuvA tetramers; dsDNA enters through RuvA and exits via RuvB. An RuvB hexamer assembles on each DNA strand where it exits the tetramer. Each RuvB hexamer is contacted by two RuvA subunits (via domain III) on 2 adjacent RuvB subunits; this complex drives branch migration. In the full resolvosome a probable DNA-RuvA(4)-RuvB(12)-RuvC(2) complex forms which resolves the HJ.</text>
</comment>
<dbReference type="InterPro" id="IPR003583">
    <property type="entry name" value="Hlx-hairpin-Hlx_DNA-bd_motif"/>
</dbReference>
<feature type="region of interest" description="Domain I" evidence="6">
    <location>
        <begin position="1"/>
        <end position="64"/>
    </location>
</feature>
<evidence type="ECO:0000259" key="7">
    <source>
        <dbReference type="SMART" id="SM00278"/>
    </source>
</evidence>
<dbReference type="Gene3D" id="2.40.50.140">
    <property type="entry name" value="Nucleic acid-binding proteins"/>
    <property type="match status" value="1"/>
</dbReference>
<dbReference type="HAMAP" id="MF_00031">
    <property type="entry name" value="DNA_HJ_migration_RuvA"/>
    <property type="match status" value="1"/>
</dbReference>
<organism evidence="8 9">
    <name type="scientific">Candidatus Edwardsbacteria bacterium GWF2_54_11</name>
    <dbReference type="NCBI Taxonomy" id="1817851"/>
    <lineage>
        <taxon>Bacteria</taxon>
        <taxon>Candidatus Edwardsiibacteriota</taxon>
    </lineage>
</organism>
<dbReference type="InterPro" id="IPR010994">
    <property type="entry name" value="RuvA_2-like"/>
</dbReference>
<keyword evidence="4 6" id="KW-0233">DNA recombination</keyword>
<evidence type="ECO:0000256" key="2">
    <source>
        <dbReference type="ARBA" id="ARBA00022763"/>
    </source>
</evidence>
<gene>
    <name evidence="6" type="primary">ruvA</name>
    <name evidence="8" type="ORF">A2024_02225</name>
</gene>
<evidence type="ECO:0000313" key="8">
    <source>
        <dbReference type="EMBL" id="OGF10326.1"/>
    </source>
</evidence>
<dbReference type="GO" id="GO:0005524">
    <property type="term" value="F:ATP binding"/>
    <property type="evidence" value="ECO:0007669"/>
    <property type="project" value="InterPro"/>
</dbReference>
<keyword evidence="2 6" id="KW-0227">DNA damage</keyword>
<feature type="domain" description="Helix-hairpin-helix DNA-binding motif class 1" evidence="7">
    <location>
        <begin position="108"/>
        <end position="127"/>
    </location>
</feature>
<comment type="subcellular location">
    <subcellularLocation>
        <location evidence="6">Cytoplasm</location>
    </subcellularLocation>
</comment>
<dbReference type="AlphaFoldDB" id="A0A1F5R7D5"/>
<evidence type="ECO:0000256" key="6">
    <source>
        <dbReference type="HAMAP-Rule" id="MF_00031"/>
    </source>
</evidence>
<dbReference type="GO" id="GO:0009379">
    <property type="term" value="C:Holliday junction helicase complex"/>
    <property type="evidence" value="ECO:0007669"/>
    <property type="project" value="InterPro"/>
</dbReference>
<reference evidence="8 9" key="1">
    <citation type="journal article" date="2016" name="Nat. Commun.">
        <title>Thousands of microbial genomes shed light on interconnected biogeochemical processes in an aquifer system.</title>
        <authorList>
            <person name="Anantharaman K."/>
            <person name="Brown C.T."/>
            <person name="Hug L.A."/>
            <person name="Sharon I."/>
            <person name="Castelle C.J."/>
            <person name="Probst A.J."/>
            <person name="Thomas B.C."/>
            <person name="Singh A."/>
            <person name="Wilkins M.J."/>
            <person name="Karaoz U."/>
            <person name="Brodie E.L."/>
            <person name="Williams K.H."/>
            <person name="Hubbard S.S."/>
            <person name="Banfield J.F."/>
        </authorList>
    </citation>
    <scope>NUCLEOTIDE SEQUENCE [LARGE SCALE GENOMIC DNA]</scope>
</reference>
<keyword evidence="8" id="KW-0378">Hydrolase</keyword>
<evidence type="ECO:0000256" key="1">
    <source>
        <dbReference type="ARBA" id="ARBA00022490"/>
    </source>
</evidence>
<evidence type="ECO:0000256" key="4">
    <source>
        <dbReference type="ARBA" id="ARBA00023172"/>
    </source>
</evidence>
<accession>A0A1F5R7D5</accession>
<feature type="region of interest" description="Domain III" evidence="6">
    <location>
        <begin position="150"/>
        <end position="196"/>
    </location>
</feature>
<keyword evidence="5 6" id="KW-0234">DNA repair</keyword>
<dbReference type="GO" id="GO:0006281">
    <property type="term" value="P:DNA repair"/>
    <property type="evidence" value="ECO:0007669"/>
    <property type="project" value="UniProtKB-UniRule"/>
</dbReference>
<dbReference type="Pfam" id="PF14520">
    <property type="entry name" value="HHH_5"/>
    <property type="match status" value="1"/>
</dbReference>
<dbReference type="InterPro" id="IPR036267">
    <property type="entry name" value="RuvA_C_sf"/>
</dbReference>
<dbReference type="SUPFAM" id="SSF50249">
    <property type="entry name" value="Nucleic acid-binding proteins"/>
    <property type="match status" value="1"/>
</dbReference>
<dbReference type="Gene3D" id="1.10.8.10">
    <property type="entry name" value="DNA helicase RuvA subunit, C-terminal domain"/>
    <property type="match status" value="1"/>
</dbReference>
<comment type="caution">
    <text evidence="8">The sequence shown here is derived from an EMBL/GenBank/DDBJ whole genome shotgun (WGS) entry which is preliminary data.</text>
</comment>
<dbReference type="GO" id="GO:0006310">
    <property type="term" value="P:DNA recombination"/>
    <property type="evidence" value="ECO:0007669"/>
    <property type="project" value="UniProtKB-UniRule"/>
</dbReference>
<keyword evidence="1 6" id="KW-0963">Cytoplasm</keyword>
<evidence type="ECO:0000256" key="3">
    <source>
        <dbReference type="ARBA" id="ARBA00023125"/>
    </source>
</evidence>
<dbReference type="GO" id="GO:0005737">
    <property type="term" value="C:cytoplasm"/>
    <property type="evidence" value="ECO:0007669"/>
    <property type="project" value="UniProtKB-SubCell"/>
</dbReference>
<name>A0A1F5R7D5_9BACT</name>
<comment type="similarity">
    <text evidence="6">Belongs to the RuvA family.</text>
</comment>
<dbReference type="NCBIfam" id="TIGR00084">
    <property type="entry name" value="ruvA"/>
    <property type="match status" value="1"/>
</dbReference>
<dbReference type="Gene3D" id="1.10.150.20">
    <property type="entry name" value="5' to 3' exonuclease, C-terminal subdomain"/>
    <property type="match status" value="1"/>
</dbReference>
<evidence type="ECO:0000256" key="5">
    <source>
        <dbReference type="ARBA" id="ARBA00023204"/>
    </source>
</evidence>
<comment type="caution">
    <text evidence="6">Lacks conserved residue(s) required for the propagation of feature annotation.</text>
</comment>
<dbReference type="SMART" id="SM00278">
    <property type="entry name" value="HhH1"/>
    <property type="match status" value="2"/>
</dbReference>
<keyword evidence="3 6" id="KW-0238">DNA-binding</keyword>
<dbReference type="Pfam" id="PF07499">
    <property type="entry name" value="RuvA_C"/>
    <property type="match status" value="1"/>
</dbReference>
<dbReference type="Pfam" id="PF01330">
    <property type="entry name" value="RuvA_N"/>
    <property type="match status" value="1"/>
</dbReference>
<protein>
    <recommendedName>
        <fullName evidence="6">Holliday junction branch migration complex subunit RuvA</fullName>
    </recommendedName>
</protein>
<dbReference type="GO" id="GO:0048476">
    <property type="term" value="C:Holliday junction resolvase complex"/>
    <property type="evidence" value="ECO:0007669"/>
    <property type="project" value="UniProtKB-UniRule"/>
</dbReference>
<keyword evidence="8" id="KW-0547">Nucleotide-binding</keyword>
<comment type="function">
    <text evidence="6">The RuvA-RuvB-RuvC complex processes Holliday junction (HJ) DNA during genetic recombination and DNA repair, while the RuvA-RuvB complex plays an important role in the rescue of blocked DNA replication forks via replication fork reversal (RFR). RuvA specifically binds to HJ cruciform DNA, conferring on it an open structure. The RuvB hexamer acts as an ATP-dependent pump, pulling dsDNA into and through the RuvAB complex. HJ branch migration allows RuvC to scan DNA until it finds its consensus sequence, where it cleaves and resolves the cruciform DNA.</text>
</comment>
<comment type="domain">
    <text evidence="6">Has three domains with a flexible linker between the domains II and III and assumes an 'L' shape. Domain III is highly mobile and contacts RuvB.</text>
</comment>
<dbReference type="CDD" id="cd14332">
    <property type="entry name" value="UBA_RuvA_C"/>
    <property type="match status" value="1"/>
</dbReference>
<dbReference type="InterPro" id="IPR011114">
    <property type="entry name" value="RuvA_C"/>
</dbReference>
<dbReference type="GO" id="GO:0000400">
    <property type="term" value="F:four-way junction DNA binding"/>
    <property type="evidence" value="ECO:0007669"/>
    <property type="project" value="UniProtKB-UniRule"/>
</dbReference>
<dbReference type="EMBL" id="MFFM01000039">
    <property type="protein sequence ID" value="OGF10326.1"/>
    <property type="molecule type" value="Genomic_DNA"/>
</dbReference>
<proteinExistence type="inferred from homology"/>
<dbReference type="InterPro" id="IPR012340">
    <property type="entry name" value="NA-bd_OB-fold"/>
</dbReference>
<keyword evidence="8" id="KW-0067">ATP-binding</keyword>
<sequence>MYHHIKGTLIHKTPAEAVIEAGGVGYQISISLNTFEKLPEAGNQAKLLTYLHVKEDIMQLFGFTSEKERKVFKILIGISGIGPKLALTVLSHMAPEDLEQAVANQDMTMLTAISGVGKKTAERLLVELKGKIAEAVVEGLPTIRGQGAAVSDPAIEAMMSLGLNYAEAKSAVEKAKGKLGEKAPVEQLIREALKGK</sequence>
<dbReference type="SUPFAM" id="SSF46929">
    <property type="entry name" value="DNA helicase RuvA subunit, C-terminal domain"/>
    <property type="match status" value="1"/>
</dbReference>
<evidence type="ECO:0000313" key="9">
    <source>
        <dbReference type="Proteomes" id="UP000177230"/>
    </source>
</evidence>
<dbReference type="InterPro" id="IPR000085">
    <property type="entry name" value="RuvA"/>
</dbReference>
<dbReference type="InterPro" id="IPR013849">
    <property type="entry name" value="DNA_helicase_Holl-junc_RuvA_I"/>
</dbReference>